<name>A0ABT8IZ76_9MICO</name>
<feature type="transmembrane region" description="Helical" evidence="1">
    <location>
        <begin position="12"/>
        <end position="29"/>
    </location>
</feature>
<keyword evidence="3" id="KW-1185">Reference proteome</keyword>
<gene>
    <name evidence="2" type="ORF">P5G59_13130</name>
</gene>
<dbReference type="EMBL" id="JAROCB010000003">
    <property type="protein sequence ID" value="MDN4598090.1"/>
    <property type="molecule type" value="Genomic_DNA"/>
</dbReference>
<organism evidence="2 3">
    <name type="scientific">Leifsonia virtsii</name>
    <dbReference type="NCBI Taxonomy" id="3035915"/>
    <lineage>
        <taxon>Bacteria</taxon>
        <taxon>Bacillati</taxon>
        <taxon>Actinomycetota</taxon>
        <taxon>Actinomycetes</taxon>
        <taxon>Micrococcales</taxon>
        <taxon>Microbacteriaceae</taxon>
        <taxon>Leifsonia</taxon>
    </lineage>
</organism>
<reference evidence="2" key="1">
    <citation type="submission" date="2023-03" db="EMBL/GenBank/DDBJ databases">
        <title>MT1 and MT2 Draft Genomes of Novel Species.</title>
        <authorList>
            <person name="Venkateswaran K."/>
        </authorList>
    </citation>
    <scope>NUCLEOTIDE SEQUENCE</scope>
    <source>
        <strain evidence="2">F6_8S_P_1A</strain>
    </source>
</reference>
<protein>
    <recommendedName>
        <fullName evidence="4">Integral membrane protein</fullName>
    </recommendedName>
</protein>
<comment type="caution">
    <text evidence="2">The sequence shown here is derived from an EMBL/GenBank/DDBJ whole genome shotgun (WGS) entry which is preliminary data.</text>
</comment>
<accession>A0ABT8IZ76</accession>
<keyword evidence="1" id="KW-0472">Membrane</keyword>
<keyword evidence="1" id="KW-1133">Transmembrane helix</keyword>
<evidence type="ECO:0000256" key="1">
    <source>
        <dbReference type="SAM" id="Phobius"/>
    </source>
</evidence>
<feature type="transmembrane region" description="Helical" evidence="1">
    <location>
        <begin position="60"/>
        <end position="78"/>
    </location>
</feature>
<feature type="transmembrane region" description="Helical" evidence="1">
    <location>
        <begin position="35"/>
        <end position="53"/>
    </location>
</feature>
<evidence type="ECO:0000313" key="3">
    <source>
        <dbReference type="Proteomes" id="UP001174210"/>
    </source>
</evidence>
<evidence type="ECO:0000313" key="2">
    <source>
        <dbReference type="EMBL" id="MDN4598090.1"/>
    </source>
</evidence>
<proteinExistence type="predicted"/>
<sequence>MGSRWARLTRGTLASGTAILVAALFHVAGGGAAPGLVPLALSMAFATLASVALTARRLSLWRLTLAVAVSQFLFHALFSLGDATARFSAEGGMSHLHAGSHLTMTLGGMPAAHGTELSPSMWATHATAVLVTVVALRFGEQAFWGLFRTARVHVVRAADRLVVVPVPVVAAAPVPATAEPARLRDLGLPLARLRHRGPPLTARAL</sequence>
<dbReference type="Proteomes" id="UP001174210">
    <property type="component" value="Unassembled WGS sequence"/>
</dbReference>
<evidence type="ECO:0008006" key="4">
    <source>
        <dbReference type="Google" id="ProtNLM"/>
    </source>
</evidence>
<keyword evidence="1" id="KW-0812">Transmembrane</keyword>
<dbReference type="RefSeq" id="WP_301219438.1">
    <property type="nucleotide sequence ID" value="NZ_JAROCB010000003.1"/>
</dbReference>